<dbReference type="Pfam" id="PF00112">
    <property type="entry name" value="Peptidase_C1"/>
    <property type="match status" value="1"/>
</dbReference>
<dbReference type="InterPro" id="IPR025660">
    <property type="entry name" value="Pept_his_AS"/>
</dbReference>
<evidence type="ECO:0000313" key="10">
    <source>
        <dbReference type="Proteomes" id="UP000694846"/>
    </source>
</evidence>
<dbReference type="InterPro" id="IPR000668">
    <property type="entry name" value="Peptidase_C1A_C"/>
</dbReference>
<feature type="domain" description="Peptidase C1A papain C-terminal" evidence="9">
    <location>
        <begin position="88"/>
        <end position="336"/>
    </location>
</feature>
<reference evidence="11" key="1">
    <citation type="submission" date="2025-08" db="UniProtKB">
        <authorList>
            <consortium name="RefSeq"/>
        </authorList>
    </citation>
    <scope>IDENTIFICATION</scope>
    <source>
        <tissue evidence="11">Whole body</tissue>
    </source>
</reference>
<dbReference type="GO" id="GO:0006508">
    <property type="term" value="P:proteolysis"/>
    <property type="evidence" value="ECO:0007669"/>
    <property type="project" value="UniProtKB-KW"/>
</dbReference>
<dbReference type="InterPro" id="IPR000169">
    <property type="entry name" value="Pept_cys_AS"/>
</dbReference>
<keyword evidence="4" id="KW-0378">Hydrolase</keyword>
<feature type="chain" id="PRO_5034442961" evidence="8">
    <location>
        <begin position="21"/>
        <end position="340"/>
    </location>
</feature>
<sequence length="340" mass="38638">MTRLCILLSVILFSVYQTEQAYFLEKDYIDQINAQATTWKAGINFDPKTTKEAILQLLGSKGVELAKKTKLSEFKTHDDAYNELNDRIPPKFDARKKWRNCRTIGKVRDQGKCGSCWAFGTSSAFADRLCIATDGEFNELLSPEELAFCCHRCGFGCHGGYPIKAWEYFKKNGLVTGGDYQSDEGCQPYRVEPCLKDEYGNSTCSGKPMEKNHRCTRMCYGNQDLDFKEDHRFTRDAYYLTYGTIQKDVLAYGPIEASFEVYDDFPSYKSGVYIKSENASYLGGHAVKLIGWGEEYGVPYWLLVNSWNEDWGDNGLFKIRRGTNECEIDNSTTGGVPVVY</sequence>
<keyword evidence="2" id="KW-0645">Protease</keyword>
<dbReference type="CDD" id="cd02620">
    <property type="entry name" value="Peptidase_C1A_CathepsinB"/>
    <property type="match status" value="1"/>
</dbReference>
<keyword evidence="5" id="KW-0788">Thiol protease</keyword>
<evidence type="ECO:0000256" key="4">
    <source>
        <dbReference type="ARBA" id="ARBA00022801"/>
    </source>
</evidence>
<evidence type="ECO:0000256" key="5">
    <source>
        <dbReference type="ARBA" id="ARBA00022807"/>
    </source>
</evidence>
<keyword evidence="7" id="KW-1015">Disulfide bond</keyword>
<evidence type="ECO:0000256" key="3">
    <source>
        <dbReference type="ARBA" id="ARBA00022729"/>
    </source>
</evidence>
<dbReference type="OrthoDB" id="640249at2759"/>
<evidence type="ECO:0000256" key="1">
    <source>
        <dbReference type="ARBA" id="ARBA00008455"/>
    </source>
</evidence>
<dbReference type="SUPFAM" id="SSF54001">
    <property type="entry name" value="Cysteine proteinases"/>
    <property type="match status" value="1"/>
</dbReference>
<protein>
    <submittedName>
        <fullName evidence="11">Cathepsin B-like cysteine proteinase 4</fullName>
    </submittedName>
</protein>
<dbReference type="RefSeq" id="XP_025408015.1">
    <property type="nucleotide sequence ID" value="XM_025552230.1"/>
</dbReference>
<dbReference type="Pfam" id="PF08127">
    <property type="entry name" value="Propeptide_C1"/>
    <property type="match status" value="1"/>
</dbReference>
<dbReference type="PROSITE" id="PS00139">
    <property type="entry name" value="THIOL_PROTEASE_CYS"/>
    <property type="match status" value="1"/>
</dbReference>
<comment type="similarity">
    <text evidence="1">Belongs to the peptidase C1 family.</text>
</comment>
<accession>A0A8B8FCF3</accession>
<dbReference type="GO" id="GO:0004197">
    <property type="term" value="F:cysteine-type endopeptidase activity"/>
    <property type="evidence" value="ECO:0007669"/>
    <property type="project" value="InterPro"/>
</dbReference>
<keyword evidence="6" id="KW-0865">Zymogen</keyword>
<evidence type="ECO:0000256" key="6">
    <source>
        <dbReference type="ARBA" id="ARBA00023145"/>
    </source>
</evidence>
<dbReference type="AlphaFoldDB" id="A0A8B8FCF3"/>
<dbReference type="FunFam" id="3.90.70.10:FF:000031">
    <property type="entry name" value="Cathepsin B"/>
    <property type="match status" value="1"/>
</dbReference>
<dbReference type="PRINTS" id="PR00705">
    <property type="entry name" value="PAPAIN"/>
</dbReference>
<dbReference type="PROSITE" id="PS00639">
    <property type="entry name" value="THIOL_PROTEASE_HIS"/>
    <property type="match status" value="1"/>
</dbReference>
<gene>
    <name evidence="11" type="primary">LOC112681893</name>
</gene>
<keyword evidence="3 8" id="KW-0732">Signal</keyword>
<evidence type="ECO:0000256" key="7">
    <source>
        <dbReference type="ARBA" id="ARBA00023157"/>
    </source>
</evidence>
<organism evidence="10 11">
    <name type="scientific">Sipha flava</name>
    <name type="common">yellow sugarcane aphid</name>
    <dbReference type="NCBI Taxonomy" id="143950"/>
    <lineage>
        <taxon>Eukaryota</taxon>
        <taxon>Metazoa</taxon>
        <taxon>Ecdysozoa</taxon>
        <taxon>Arthropoda</taxon>
        <taxon>Hexapoda</taxon>
        <taxon>Insecta</taxon>
        <taxon>Pterygota</taxon>
        <taxon>Neoptera</taxon>
        <taxon>Paraneoptera</taxon>
        <taxon>Hemiptera</taxon>
        <taxon>Sternorrhyncha</taxon>
        <taxon>Aphidomorpha</taxon>
        <taxon>Aphidoidea</taxon>
        <taxon>Aphididae</taxon>
        <taxon>Sipha</taxon>
    </lineage>
</organism>
<name>A0A8B8FCF3_9HEMI</name>
<evidence type="ECO:0000256" key="2">
    <source>
        <dbReference type="ARBA" id="ARBA00022670"/>
    </source>
</evidence>
<dbReference type="Gene3D" id="3.90.70.10">
    <property type="entry name" value="Cysteine proteinases"/>
    <property type="match status" value="1"/>
</dbReference>
<keyword evidence="10" id="KW-1185">Reference proteome</keyword>
<evidence type="ECO:0000259" key="9">
    <source>
        <dbReference type="SMART" id="SM00645"/>
    </source>
</evidence>
<evidence type="ECO:0000313" key="11">
    <source>
        <dbReference type="RefSeq" id="XP_025408015.1"/>
    </source>
</evidence>
<evidence type="ECO:0000256" key="8">
    <source>
        <dbReference type="SAM" id="SignalP"/>
    </source>
</evidence>
<proteinExistence type="inferred from homology"/>
<dbReference type="InterPro" id="IPR038765">
    <property type="entry name" value="Papain-like_cys_pep_sf"/>
</dbReference>
<dbReference type="InterPro" id="IPR013128">
    <property type="entry name" value="Peptidase_C1A"/>
</dbReference>
<feature type="signal peptide" evidence="8">
    <location>
        <begin position="1"/>
        <end position="20"/>
    </location>
</feature>
<dbReference type="PANTHER" id="PTHR12411">
    <property type="entry name" value="CYSTEINE PROTEASE FAMILY C1-RELATED"/>
    <property type="match status" value="1"/>
</dbReference>
<dbReference type="SMART" id="SM00645">
    <property type="entry name" value="Pept_C1"/>
    <property type="match status" value="1"/>
</dbReference>
<dbReference type="InterPro" id="IPR012599">
    <property type="entry name" value="Propeptide_C1A"/>
</dbReference>
<dbReference type="GeneID" id="112681893"/>
<dbReference type="Proteomes" id="UP000694846">
    <property type="component" value="Unplaced"/>
</dbReference>